<dbReference type="EMBL" id="CAJNOC010009583">
    <property type="protein sequence ID" value="CAF1130783.1"/>
    <property type="molecule type" value="Genomic_DNA"/>
</dbReference>
<dbReference type="AlphaFoldDB" id="A0A814R9A5"/>
<accession>A0A814R9A5</accession>
<sequence length="46" mass="5460">MDPIFDSLNKRIKKCNALIIKCLEEQSVNKEFNYIIESQLEEIEET</sequence>
<organism evidence="1 2">
    <name type="scientific">Brachionus calyciflorus</name>
    <dbReference type="NCBI Taxonomy" id="104777"/>
    <lineage>
        <taxon>Eukaryota</taxon>
        <taxon>Metazoa</taxon>
        <taxon>Spiralia</taxon>
        <taxon>Gnathifera</taxon>
        <taxon>Rotifera</taxon>
        <taxon>Eurotatoria</taxon>
        <taxon>Monogononta</taxon>
        <taxon>Pseudotrocha</taxon>
        <taxon>Ploima</taxon>
        <taxon>Brachionidae</taxon>
        <taxon>Brachionus</taxon>
    </lineage>
</organism>
<protein>
    <submittedName>
        <fullName evidence="1">Uncharacterized protein</fullName>
    </submittedName>
</protein>
<name>A0A814R9A5_9BILA</name>
<keyword evidence="2" id="KW-1185">Reference proteome</keyword>
<comment type="caution">
    <text evidence="1">The sequence shown here is derived from an EMBL/GenBank/DDBJ whole genome shotgun (WGS) entry which is preliminary data.</text>
</comment>
<feature type="non-terminal residue" evidence="1">
    <location>
        <position position="46"/>
    </location>
</feature>
<reference evidence="1" key="1">
    <citation type="submission" date="2021-02" db="EMBL/GenBank/DDBJ databases">
        <authorList>
            <person name="Nowell W R."/>
        </authorList>
    </citation>
    <scope>NUCLEOTIDE SEQUENCE</scope>
    <source>
        <strain evidence="1">Ploen Becks lab</strain>
    </source>
</reference>
<evidence type="ECO:0000313" key="2">
    <source>
        <dbReference type="Proteomes" id="UP000663879"/>
    </source>
</evidence>
<evidence type="ECO:0000313" key="1">
    <source>
        <dbReference type="EMBL" id="CAF1130783.1"/>
    </source>
</evidence>
<dbReference type="Proteomes" id="UP000663879">
    <property type="component" value="Unassembled WGS sequence"/>
</dbReference>
<gene>
    <name evidence="1" type="ORF">OXX778_LOCUS22463</name>
</gene>
<proteinExistence type="predicted"/>